<reference evidence="1 2" key="1">
    <citation type="journal article" date="2019" name="Commun. Biol.">
        <title>The bagworm genome reveals a unique fibroin gene that provides high tensile strength.</title>
        <authorList>
            <person name="Kono N."/>
            <person name="Nakamura H."/>
            <person name="Ohtoshi R."/>
            <person name="Tomita M."/>
            <person name="Numata K."/>
            <person name="Arakawa K."/>
        </authorList>
    </citation>
    <scope>NUCLEOTIDE SEQUENCE [LARGE SCALE GENOMIC DNA]</scope>
</reference>
<dbReference type="AlphaFoldDB" id="A0A4C1W1U9"/>
<evidence type="ECO:0000313" key="2">
    <source>
        <dbReference type="Proteomes" id="UP000299102"/>
    </source>
</evidence>
<proteinExistence type="predicted"/>
<accession>A0A4C1W1U9</accession>
<dbReference type="EMBL" id="BGZK01000453">
    <property type="protein sequence ID" value="GBP44459.1"/>
    <property type="molecule type" value="Genomic_DNA"/>
</dbReference>
<protein>
    <submittedName>
        <fullName evidence="1">Uncharacterized protein</fullName>
    </submittedName>
</protein>
<keyword evidence="2" id="KW-1185">Reference proteome</keyword>
<sequence length="102" mass="11419">MRSKGDREVPKEGRLVVTRPLLELRRALRGDRRLRRAFWITDCARETKKKISTKLENPINAFNSVSQRTGERGSKIVWDAVRAPAGGALAAVTRPLKISPAV</sequence>
<dbReference type="Proteomes" id="UP000299102">
    <property type="component" value="Unassembled WGS sequence"/>
</dbReference>
<gene>
    <name evidence="1" type="ORF">EVAR_39467_1</name>
</gene>
<organism evidence="1 2">
    <name type="scientific">Eumeta variegata</name>
    <name type="common">Bagworm moth</name>
    <name type="synonym">Eumeta japonica</name>
    <dbReference type="NCBI Taxonomy" id="151549"/>
    <lineage>
        <taxon>Eukaryota</taxon>
        <taxon>Metazoa</taxon>
        <taxon>Ecdysozoa</taxon>
        <taxon>Arthropoda</taxon>
        <taxon>Hexapoda</taxon>
        <taxon>Insecta</taxon>
        <taxon>Pterygota</taxon>
        <taxon>Neoptera</taxon>
        <taxon>Endopterygota</taxon>
        <taxon>Lepidoptera</taxon>
        <taxon>Glossata</taxon>
        <taxon>Ditrysia</taxon>
        <taxon>Tineoidea</taxon>
        <taxon>Psychidae</taxon>
        <taxon>Oiketicinae</taxon>
        <taxon>Eumeta</taxon>
    </lineage>
</organism>
<comment type="caution">
    <text evidence="1">The sequence shown here is derived from an EMBL/GenBank/DDBJ whole genome shotgun (WGS) entry which is preliminary data.</text>
</comment>
<evidence type="ECO:0000313" key="1">
    <source>
        <dbReference type="EMBL" id="GBP44459.1"/>
    </source>
</evidence>
<name>A0A4C1W1U9_EUMVA</name>